<dbReference type="OrthoDB" id="115249at2"/>
<evidence type="ECO:0000256" key="1">
    <source>
        <dbReference type="SAM" id="Phobius"/>
    </source>
</evidence>
<accession>A0A4Q0SYE0</accession>
<dbReference type="AlphaFoldDB" id="A0A4Q0SYE0"/>
<comment type="caution">
    <text evidence="3">The sequence shown here is derived from an EMBL/GenBank/DDBJ whole genome shotgun (WGS) entry which is preliminary data.</text>
</comment>
<feature type="transmembrane region" description="Helical" evidence="1">
    <location>
        <begin position="127"/>
        <end position="145"/>
    </location>
</feature>
<feature type="transmembrane region" description="Helical" evidence="1">
    <location>
        <begin position="91"/>
        <end position="115"/>
    </location>
</feature>
<dbReference type="InterPro" id="IPR025640">
    <property type="entry name" value="GYF_2"/>
</dbReference>
<dbReference type="Proteomes" id="UP000289437">
    <property type="component" value="Unassembled WGS sequence"/>
</dbReference>
<proteinExistence type="predicted"/>
<protein>
    <recommendedName>
        <fullName evidence="2">GYF domain-containing protein</fullName>
    </recommendedName>
</protein>
<keyword evidence="1" id="KW-0812">Transmembrane</keyword>
<sequence length="238" mass="26502">MLYQVSRNGQIYGPYALEDLARYVESGNVQLTDMAKSEEMADWVPVSQILGVASTPSPGAPPYEPIGGSYPPPQYTAPIPGAWDAPPNLSWGLVLLFGFLTCTVFMYIWNLIMAAWVNRVVPESKVLILYIAGTVLMILQVFAGAKFNMALGGGYHTHPDFTQGFGGPYASITFVCWIVRLIARFAMRNTLERHFNTTDPVGLRLSGVMTFFFGGVYFQYHINRINDIKRAMSYRAGY</sequence>
<keyword evidence="1" id="KW-0472">Membrane</keyword>
<name>A0A4Q0SYE0_9BACT</name>
<evidence type="ECO:0000313" key="4">
    <source>
        <dbReference type="Proteomes" id="UP000289437"/>
    </source>
</evidence>
<keyword evidence="1" id="KW-1133">Transmembrane helix</keyword>
<reference evidence="3 4" key="1">
    <citation type="submission" date="2018-11" db="EMBL/GenBank/DDBJ databases">
        <authorList>
            <person name="Mardanov A.V."/>
            <person name="Ravin N.V."/>
            <person name="Dedysh S.N."/>
        </authorList>
    </citation>
    <scope>NUCLEOTIDE SEQUENCE [LARGE SCALE GENOMIC DNA]</scope>
    <source>
        <strain evidence="3 4">AF10</strain>
    </source>
</reference>
<feature type="transmembrane region" description="Helical" evidence="1">
    <location>
        <begin position="165"/>
        <end position="183"/>
    </location>
</feature>
<keyword evidence="4" id="KW-1185">Reference proteome</keyword>
<dbReference type="RefSeq" id="WP_128914292.1">
    <property type="nucleotide sequence ID" value="NZ_RDSM01000003.1"/>
</dbReference>
<feature type="transmembrane region" description="Helical" evidence="1">
    <location>
        <begin position="203"/>
        <end position="220"/>
    </location>
</feature>
<dbReference type="Pfam" id="PF14237">
    <property type="entry name" value="GYF_2"/>
    <property type="match status" value="1"/>
</dbReference>
<gene>
    <name evidence="3" type="ORF">GRAN_3622</name>
</gene>
<evidence type="ECO:0000313" key="3">
    <source>
        <dbReference type="EMBL" id="RXH54519.1"/>
    </source>
</evidence>
<reference evidence="4" key="2">
    <citation type="submission" date="2019-02" db="EMBL/GenBank/DDBJ databases">
        <title>Granulicella sibirica sp. nov., a psychrotolerant acidobacterium isolated from an organic soil layer in forested tundra, West Siberia.</title>
        <authorList>
            <person name="Oshkin I.Y."/>
            <person name="Kulichevskaya I.S."/>
            <person name="Rijpstra W.I.C."/>
            <person name="Sinninghe Damste J.S."/>
            <person name="Rakitin A.L."/>
            <person name="Ravin N.V."/>
            <person name="Dedysh S.N."/>
        </authorList>
    </citation>
    <scope>NUCLEOTIDE SEQUENCE [LARGE SCALE GENOMIC DNA]</scope>
    <source>
        <strain evidence="4">AF10</strain>
    </source>
</reference>
<organism evidence="3 4">
    <name type="scientific">Granulicella sibirica</name>
    <dbReference type="NCBI Taxonomy" id="2479048"/>
    <lineage>
        <taxon>Bacteria</taxon>
        <taxon>Pseudomonadati</taxon>
        <taxon>Acidobacteriota</taxon>
        <taxon>Terriglobia</taxon>
        <taxon>Terriglobales</taxon>
        <taxon>Acidobacteriaceae</taxon>
        <taxon>Granulicella</taxon>
    </lineage>
</organism>
<dbReference type="EMBL" id="RDSM01000003">
    <property type="protein sequence ID" value="RXH54519.1"/>
    <property type="molecule type" value="Genomic_DNA"/>
</dbReference>
<evidence type="ECO:0000259" key="2">
    <source>
        <dbReference type="Pfam" id="PF14237"/>
    </source>
</evidence>
<feature type="domain" description="GYF" evidence="2">
    <location>
        <begin position="5"/>
        <end position="49"/>
    </location>
</feature>